<evidence type="ECO:0000256" key="2">
    <source>
        <dbReference type="SAM" id="SignalP"/>
    </source>
</evidence>
<comment type="caution">
    <text evidence="5">The sequence shown here is derived from an EMBL/GenBank/DDBJ whole genome shotgun (WGS) entry which is preliminary data.</text>
</comment>
<feature type="domain" description="Peptidase C1A papain C-terminal" evidence="3">
    <location>
        <begin position="141"/>
        <end position="259"/>
    </location>
</feature>
<sequence length="259" mass="29416">MAAYLSKFLASIVLLWSFLPSAALDVDLSILTYDQQHLMGGIPLSDAELRGMHGSWLARYRRAYDTAGETERRFEIFKDNLKFVSVFNSFQRPYKVGLNRFADLTNEEFRREFLDARLNRDRRLSRPRYNPRYRVASGEELPESVDWREKGAVAPVKDQGPHGIGWVFSTVAAVEGINKIVTGNMTILSEQDLPDCDVAYSYGCYKFVSENNTKIIVSIDGFESVRTNDELALKKAVANQPVRVAVEASQISFQLYHTV</sequence>
<dbReference type="SUPFAM" id="SSF54001">
    <property type="entry name" value="Cysteine proteinases"/>
    <property type="match status" value="1"/>
</dbReference>
<dbReference type="InterPro" id="IPR000668">
    <property type="entry name" value="Peptidase_C1A_C"/>
</dbReference>
<keyword evidence="2" id="KW-0732">Signal</keyword>
<feature type="chain" id="PRO_5018729404" description="Cathepsin propeptide inhibitor domain-containing protein" evidence="2">
    <location>
        <begin position="24"/>
        <end position="259"/>
    </location>
</feature>
<evidence type="ECO:0000259" key="4">
    <source>
        <dbReference type="SMART" id="SM00848"/>
    </source>
</evidence>
<reference evidence="5 6" key="1">
    <citation type="journal article" date="2013" name="BMC Genomics">
        <title>The miniature genome of a carnivorous plant Genlisea aurea contains a low number of genes and short non-coding sequences.</title>
        <authorList>
            <person name="Leushkin E.V."/>
            <person name="Sutormin R.A."/>
            <person name="Nabieva E.R."/>
            <person name="Penin A.A."/>
            <person name="Kondrashov A.S."/>
            <person name="Logacheva M.D."/>
        </authorList>
    </citation>
    <scope>NUCLEOTIDE SEQUENCE [LARGE SCALE GENOMIC DNA]</scope>
</reference>
<dbReference type="Proteomes" id="UP000015453">
    <property type="component" value="Unassembled WGS sequence"/>
</dbReference>
<dbReference type="Pfam" id="PF08246">
    <property type="entry name" value="Inhibitor_I29"/>
    <property type="match status" value="1"/>
</dbReference>
<keyword evidence="6" id="KW-1185">Reference proteome</keyword>
<evidence type="ECO:0000313" key="5">
    <source>
        <dbReference type="EMBL" id="EPS63179.1"/>
    </source>
</evidence>
<dbReference type="SMART" id="SM00645">
    <property type="entry name" value="Pept_C1"/>
    <property type="match status" value="1"/>
</dbReference>
<proteinExistence type="inferred from homology"/>
<dbReference type="InterPro" id="IPR013128">
    <property type="entry name" value="Peptidase_C1A"/>
</dbReference>
<dbReference type="Gene3D" id="3.90.70.10">
    <property type="entry name" value="Cysteine proteinases"/>
    <property type="match status" value="2"/>
</dbReference>
<comment type="similarity">
    <text evidence="1">Belongs to the peptidase C1 family.</text>
</comment>
<accession>S8C8I1</accession>
<dbReference type="GO" id="GO:0006508">
    <property type="term" value="P:proteolysis"/>
    <property type="evidence" value="ECO:0007669"/>
    <property type="project" value="InterPro"/>
</dbReference>
<protein>
    <recommendedName>
        <fullName evidence="7">Cathepsin propeptide inhibitor domain-containing protein</fullName>
    </recommendedName>
</protein>
<dbReference type="EMBL" id="AUSU01005647">
    <property type="protein sequence ID" value="EPS63179.1"/>
    <property type="molecule type" value="Genomic_DNA"/>
</dbReference>
<organism evidence="5 6">
    <name type="scientific">Genlisea aurea</name>
    <dbReference type="NCBI Taxonomy" id="192259"/>
    <lineage>
        <taxon>Eukaryota</taxon>
        <taxon>Viridiplantae</taxon>
        <taxon>Streptophyta</taxon>
        <taxon>Embryophyta</taxon>
        <taxon>Tracheophyta</taxon>
        <taxon>Spermatophyta</taxon>
        <taxon>Magnoliopsida</taxon>
        <taxon>eudicotyledons</taxon>
        <taxon>Gunneridae</taxon>
        <taxon>Pentapetalae</taxon>
        <taxon>asterids</taxon>
        <taxon>lamiids</taxon>
        <taxon>Lamiales</taxon>
        <taxon>Lentibulariaceae</taxon>
        <taxon>Genlisea</taxon>
    </lineage>
</organism>
<gene>
    <name evidence="5" type="ORF">M569_11610</name>
</gene>
<evidence type="ECO:0008006" key="7">
    <source>
        <dbReference type="Google" id="ProtNLM"/>
    </source>
</evidence>
<evidence type="ECO:0000256" key="1">
    <source>
        <dbReference type="ARBA" id="ARBA00008455"/>
    </source>
</evidence>
<dbReference type="SMART" id="SM00848">
    <property type="entry name" value="Inhibitor_I29"/>
    <property type="match status" value="1"/>
</dbReference>
<dbReference type="PANTHER" id="PTHR12411">
    <property type="entry name" value="CYSTEINE PROTEASE FAMILY C1-RELATED"/>
    <property type="match status" value="1"/>
</dbReference>
<dbReference type="OrthoDB" id="681865at2759"/>
<dbReference type="Pfam" id="PF00112">
    <property type="entry name" value="Peptidase_C1"/>
    <property type="match status" value="2"/>
</dbReference>
<feature type="domain" description="Cathepsin propeptide inhibitor" evidence="4">
    <location>
        <begin position="53"/>
        <end position="109"/>
    </location>
</feature>
<dbReference type="GO" id="GO:0008234">
    <property type="term" value="F:cysteine-type peptidase activity"/>
    <property type="evidence" value="ECO:0007669"/>
    <property type="project" value="InterPro"/>
</dbReference>
<dbReference type="AlphaFoldDB" id="S8C8I1"/>
<evidence type="ECO:0000259" key="3">
    <source>
        <dbReference type="SMART" id="SM00645"/>
    </source>
</evidence>
<name>S8C8I1_9LAMI</name>
<feature type="signal peptide" evidence="2">
    <location>
        <begin position="1"/>
        <end position="23"/>
    </location>
</feature>
<dbReference type="InterPro" id="IPR038765">
    <property type="entry name" value="Papain-like_cys_pep_sf"/>
</dbReference>
<evidence type="ECO:0000313" key="6">
    <source>
        <dbReference type="Proteomes" id="UP000015453"/>
    </source>
</evidence>
<dbReference type="InterPro" id="IPR013201">
    <property type="entry name" value="Prot_inhib_I29"/>
</dbReference>